<reference evidence="2" key="1">
    <citation type="submission" date="2020-02" db="EMBL/GenBank/DDBJ databases">
        <authorList>
            <person name="Meier V. D."/>
        </authorList>
    </citation>
    <scope>NUCLEOTIDE SEQUENCE</scope>
    <source>
        <strain evidence="2">AVDCRST_MAG53</strain>
    </source>
</reference>
<organism evidence="2">
    <name type="scientific">uncultured Solirubrobacteraceae bacterium</name>
    <dbReference type="NCBI Taxonomy" id="1162706"/>
    <lineage>
        <taxon>Bacteria</taxon>
        <taxon>Bacillati</taxon>
        <taxon>Actinomycetota</taxon>
        <taxon>Thermoleophilia</taxon>
        <taxon>Solirubrobacterales</taxon>
        <taxon>Solirubrobacteraceae</taxon>
        <taxon>environmental samples</taxon>
    </lineage>
</organism>
<gene>
    <name evidence="2" type="ORF">AVDCRST_MAG53-1249</name>
</gene>
<dbReference type="EMBL" id="CADCVR010000001">
    <property type="protein sequence ID" value="CAA9470532.1"/>
    <property type="molecule type" value="Genomic_DNA"/>
</dbReference>
<name>A0A6J4RIG7_9ACTN</name>
<feature type="compositionally biased region" description="Low complexity" evidence="1">
    <location>
        <begin position="1"/>
        <end position="57"/>
    </location>
</feature>
<protein>
    <submittedName>
        <fullName evidence="2">Uncharacterized protein</fullName>
    </submittedName>
</protein>
<evidence type="ECO:0000256" key="1">
    <source>
        <dbReference type="SAM" id="MobiDB-lite"/>
    </source>
</evidence>
<sequence length="85" mass="8950">CASSTSSTTPTTPRWPPSTRAAAVSPRASRWPRTSSSSTPPMAMSTGRRRSSPMPRGSWKRSALRATTTISTARPTPSTTKTSGA</sequence>
<proteinExistence type="predicted"/>
<accession>A0A6J4RIG7</accession>
<feature type="region of interest" description="Disordered" evidence="1">
    <location>
        <begin position="1"/>
        <end position="85"/>
    </location>
</feature>
<feature type="compositionally biased region" description="Polar residues" evidence="1">
    <location>
        <begin position="65"/>
        <end position="85"/>
    </location>
</feature>
<feature type="non-terminal residue" evidence="2">
    <location>
        <position position="1"/>
    </location>
</feature>
<dbReference type="AlphaFoldDB" id="A0A6J4RIG7"/>
<evidence type="ECO:0000313" key="2">
    <source>
        <dbReference type="EMBL" id="CAA9470532.1"/>
    </source>
</evidence>
<feature type="non-terminal residue" evidence="2">
    <location>
        <position position="85"/>
    </location>
</feature>